<evidence type="ECO:0000259" key="2">
    <source>
        <dbReference type="Pfam" id="PF01464"/>
    </source>
</evidence>
<reference evidence="3 6" key="2">
    <citation type="submission" date="2018-10" db="EMBL/GenBank/DDBJ databases">
        <title>Sequencing the genomes of 1000 actinobacteria strains.</title>
        <authorList>
            <person name="Klenk H.-P."/>
        </authorList>
    </citation>
    <scope>NUCLEOTIDE SEQUENCE [LARGE SCALE GENOMIC DNA]</scope>
    <source>
        <strain evidence="3 6">DSM 45119</strain>
    </source>
</reference>
<name>A0A1I4VBF1_9PSEU</name>
<dbReference type="AlphaFoldDB" id="A0A1I4VBF1"/>
<dbReference type="CDD" id="cd13402">
    <property type="entry name" value="LT_TF-like"/>
    <property type="match status" value="1"/>
</dbReference>
<dbReference type="Proteomes" id="UP000270697">
    <property type="component" value="Unassembled WGS sequence"/>
</dbReference>
<feature type="domain" description="Transglycosylase SLT" evidence="2">
    <location>
        <begin position="134"/>
        <end position="213"/>
    </location>
</feature>
<dbReference type="EMBL" id="RBXX01000002">
    <property type="protein sequence ID" value="RKT86211.1"/>
    <property type="molecule type" value="Genomic_DNA"/>
</dbReference>
<organism evidence="4 5">
    <name type="scientific">Saccharopolyspora antimicrobica</name>
    <dbReference type="NCBI Taxonomy" id="455193"/>
    <lineage>
        <taxon>Bacteria</taxon>
        <taxon>Bacillati</taxon>
        <taxon>Actinomycetota</taxon>
        <taxon>Actinomycetes</taxon>
        <taxon>Pseudonocardiales</taxon>
        <taxon>Pseudonocardiaceae</taxon>
        <taxon>Saccharopolyspora</taxon>
    </lineage>
</organism>
<keyword evidence="6" id="KW-1185">Reference proteome</keyword>
<proteinExistence type="predicted"/>
<feature type="compositionally biased region" description="Pro residues" evidence="1">
    <location>
        <begin position="75"/>
        <end position="105"/>
    </location>
</feature>
<dbReference type="Gene3D" id="1.10.530.10">
    <property type="match status" value="1"/>
</dbReference>
<accession>A0A1I4VBF1</accession>
<evidence type="ECO:0000256" key="1">
    <source>
        <dbReference type="SAM" id="MobiDB-lite"/>
    </source>
</evidence>
<evidence type="ECO:0000313" key="5">
    <source>
        <dbReference type="Proteomes" id="UP000199398"/>
    </source>
</evidence>
<dbReference type="SUPFAM" id="SSF53955">
    <property type="entry name" value="Lysozyme-like"/>
    <property type="match status" value="1"/>
</dbReference>
<reference evidence="4 5" key="1">
    <citation type="submission" date="2016-10" db="EMBL/GenBank/DDBJ databases">
        <authorList>
            <person name="de Groot N.N."/>
        </authorList>
    </citation>
    <scope>NUCLEOTIDE SEQUENCE [LARGE SCALE GENOMIC DNA]</scope>
    <source>
        <strain evidence="4 5">CPCC 201259</strain>
    </source>
</reference>
<evidence type="ECO:0000313" key="4">
    <source>
        <dbReference type="EMBL" id="SFM98528.1"/>
    </source>
</evidence>
<gene>
    <name evidence="3" type="ORF">ATL45_4572</name>
    <name evidence="4" type="ORF">SAMN05421805_102105</name>
</gene>
<dbReference type="RefSeq" id="WP_093148165.1">
    <property type="nucleotide sequence ID" value="NZ_FOUP01000002.1"/>
</dbReference>
<evidence type="ECO:0000313" key="6">
    <source>
        <dbReference type="Proteomes" id="UP000270697"/>
    </source>
</evidence>
<protein>
    <submittedName>
        <fullName evidence="4">Transglycosylase SLT domain-containing protein</fullName>
    </submittedName>
    <submittedName>
        <fullName evidence="3">Transglycosylase-like protein with SLT domain</fullName>
    </submittedName>
</protein>
<evidence type="ECO:0000313" key="3">
    <source>
        <dbReference type="EMBL" id="RKT86211.1"/>
    </source>
</evidence>
<feature type="region of interest" description="Disordered" evidence="1">
    <location>
        <begin position="74"/>
        <end position="109"/>
    </location>
</feature>
<dbReference type="Pfam" id="PF01464">
    <property type="entry name" value="SLT"/>
    <property type="match status" value="1"/>
</dbReference>
<dbReference type="Proteomes" id="UP000199398">
    <property type="component" value="Unassembled WGS sequence"/>
</dbReference>
<dbReference type="EMBL" id="FOUP01000002">
    <property type="protein sequence ID" value="SFM98528.1"/>
    <property type="molecule type" value="Genomic_DNA"/>
</dbReference>
<dbReference type="InterPro" id="IPR008258">
    <property type="entry name" value="Transglycosylase_SLT_dom_1"/>
</dbReference>
<dbReference type="STRING" id="455193.SAMN05421805_102105"/>
<dbReference type="OrthoDB" id="4629613at2"/>
<sequence length="232" mass="24028">MPNTASWLRAAFLGDKSDRQHRVAPKTRALQLGTAAAAFGVLGVVTGVGGPSTEQPAVETAAVVTPIDQAVPLHVPAPQPAADPGPAAAPAPAEQPAPEAAPVPEQPVQEAKPVDQIGAWIDEAVHVMEQNGVSRDQVDTEAIRMIIMHESNGDPSATNNWDSNAAAGTPSIGLMQTIEPTFESFALPGHEDIYNPVDNIIAATRYAISRYGSVADVPGVSGVRSGGSYLGY</sequence>
<dbReference type="InterPro" id="IPR023346">
    <property type="entry name" value="Lysozyme-like_dom_sf"/>
</dbReference>